<dbReference type="Proteomes" id="UP001163293">
    <property type="component" value="Chromosome"/>
</dbReference>
<evidence type="ECO:0000313" key="2">
    <source>
        <dbReference type="EMBL" id="UYV96261.1"/>
    </source>
</evidence>
<dbReference type="RefSeq" id="WP_182263968.1">
    <property type="nucleotide sequence ID" value="NZ_CP043010.1"/>
</dbReference>
<dbReference type="EMBL" id="CP101185">
    <property type="protein sequence ID" value="UYV96261.1"/>
    <property type="molecule type" value="Genomic_DNA"/>
</dbReference>
<protein>
    <recommendedName>
        <fullName evidence="4">Entry exclusion lipoprotein TrbK</fullName>
    </recommendedName>
</protein>
<feature type="chain" id="PRO_5043399336" description="Entry exclusion lipoprotein TrbK" evidence="1">
    <location>
        <begin position="20"/>
        <end position="74"/>
    </location>
</feature>
<evidence type="ECO:0000256" key="1">
    <source>
        <dbReference type="SAM" id="SignalP"/>
    </source>
</evidence>
<evidence type="ECO:0000313" key="3">
    <source>
        <dbReference type="Proteomes" id="UP001163293"/>
    </source>
</evidence>
<feature type="signal peptide" evidence="1">
    <location>
        <begin position="1"/>
        <end position="19"/>
    </location>
</feature>
<organism evidence="2 3">
    <name type="scientific">Paenarthrobacter ureafaciens</name>
    <dbReference type="NCBI Taxonomy" id="37931"/>
    <lineage>
        <taxon>Bacteria</taxon>
        <taxon>Bacillati</taxon>
        <taxon>Actinomycetota</taxon>
        <taxon>Actinomycetes</taxon>
        <taxon>Micrococcales</taxon>
        <taxon>Micrococcaceae</taxon>
        <taxon>Paenarthrobacter</taxon>
    </lineage>
</organism>
<gene>
    <name evidence="2" type="ORF">NL394_14455</name>
</gene>
<dbReference type="AlphaFoldDB" id="A0AAX3EDU2"/>
<proteinExistence type="predicted"/>
<keyword evidence="3" id="KW-1185">Reference proteome</keyword>
<keyword evidence="1" id="KW-0732">Signal</keyword>
<dbReference type="PROSITE" id="PS51257">
    <property type="entry name" value="PROKAR_LIPOPROTEIN"/>
    <property type="match status" value="1"/>
</dbReference>
<reference evidence="2" key="1">
    <citation type="submission" date="2022-07" db="EMBL/GenBank/DDBJ databases">
        <authorList>
            <person name="Wu T."/>
        </authorList>
    </citation>
    <scope>NUCLEOTIDE SEQUENCE</scope>
    <source>
        <strain evidence="2">SD-1</strain>
    </source>
</reference>
<evidence type="ECO:0008006" key="4">
    <source>
        <dbReference type="Google" id="ProtNLM"/>
    </source>
</evidence>
<accession>A0AAX3EDU2</accession>
<sequence>MKRLAVGILALGLLAGTTACGPSEEEKQRLGKCAQEYFNSHYRKVESDADLDQLNKEIEKACGVNLHFKKPEKK</sequence>
<name>A0AAX3EDU2_PAEUR</name>